<dbReference type="Gene3D" id="3.30.200.20">
    <property type="entry name" value="Phosphorylase Kinase, domain 1"/>
    <property type="match status" value="1"/>
</dbReference>
<name>A0A6G7PWS6_9BACT</name>
<evidence type="ECO:0000259" key="1">
    <source>
        <dbReference type="Pfam" id="PF01636"/>
    </source>
</evidence>
<dbReference type="InterPro" id="IPR002575">
    <property type="entry name" value="Aminoglycoside_PTrfase"/>
</dbReference>
<evidence type="ECO:0000313" key="3">
    <source>
        <dbReference type="Proteomes" id="UP000502179"/>
    </source>
</evidence>
<dbReference type="SUPFAM" id="SSF56112">
    <property type="entry name" value="Protein kinase-like (PK-like)"/>
    <property type="match status" value="1"/>
</dbReference>
<sequence>MFPPPSSSCPDLKALLSLFGVSGQIREEIPGDGSLRRFFRLETDIGPLVAIVPAPGGLFEARCWWLWAKFLYRKGLPVPRPYFFWPEEGVIFTEDLGNWHLEKAYQLNNRVDLLEEAVDILLHLQSLDPHKAPRVFLETTTYGRQLMVFKESAAFVAIFCHQGLKIEVPLSVARDLYSLARVAEASFDQNPVLLHRDFQSRNLMVKDNRLRLIDFQGLRLGPPAYDLASLLRDPYLDLSPSLEEDLLQAYLRLSGRPEAALRRQYDLLALHRHLQALSAFVRLTRAGRRHFAAYISPGLKKLKDLVLRDTFTPFSSLKSFILDLPVDASSLTT</sequence>
<organism evidence="2 3">
    <name type="scientific">Thermosulfuriphilus ammonigenes</name>
    <dbReference type="NCBI Taxonomy" id="1936021"/>
    <lineage>
        <taxon>Bacteria</taxon>
        <taxon>Pseudomonadati</taxon>
        <taxon>Thermodesulfobacteriota</taxon>
        <taxon>Thermodesulfobacteria</taxon>
        <taxon>Thermodesulfobacteriales</taxon>
        <taxon>Thermodesulfobacteriaceae</taxon>
        <taxon>Thermosulfuriphilus</taxon>
    </lineage>
</organism>
<dbReference type="PANTHER" id="PTHR21310">
    <property type="entry name" value="AMINOGLYCOSIDE PHOSPHOTRANSFERASE-RELATED-RELATED"/>
    <property type="match status" value="1"/>
</dbReference>
<dbReference type="EMBL" id="CP048877">
    <property type="protein sequence ID" value="QIJ72070.1"/>
    <property type="molecule type" value="Genomic_DNA"/>
</dbReference>
<dbReference type="AlphaFoldDB" id="A0A6G7PWS6"/>
<dbReference type="InterPro" id="IPR051678">
    <property type="entry name" value="AGP_Transferase"/>
</dbReference>
<dbReference type="InterPro" id="IPR011009">
    <property type="entry name" value="Kinase-like_dom_sf"/>
</dbReference>
<accession>A0A6G7PWS6</accession>
<protein>
    <submittedName>
        <fullName evidence="2">Phosphotransferase</fullName>
    </submittedName>
</protein>
<evidence type="ECO:0000313" key="2">
    <source>
        <dbReference type="EMBL" id="QIJ72070.1"/>
    </source>
</evidence>
<keyword evidence="3" id="KW-1185">Reference proteome</keyword>
<dbReference type="Gene3D" id="3.90.1200.10">
    <property type="match status" value="1"/>
</dbReference>
<gene>
    <name evidence="2" type="ORF">G4V39_07225</name>
</gene>
<dbReference type="Pfam" id="PF01636">
    <property type="entry name" value="APH"/>
    <property type="match status" value="1"/>
</dbReference>
<dbReference type="GO" id="GO:0016740">
    <property type="term" value="F:transferase activity"/>
    <property type="evidence" value="ECO:0007669"/>
    <property type="project" value="UniProtKB-KW"/>
</dbReference>
<reference evidence="2 3" key="1">
    <citation type="submission" date="2020-02" db="EMBL/GenBank/DDBJ databases">
        <title>Genome analysis of Thermosulfuriphilus ammonigenes ST65T, an anaerobic thermophilic chemolithoautotrophic bacterium isolated from a deep-sea hydrothermal vent.</title>
        <authorList>
            <person name="Slobodkina G."/>
            <person name="Allioux M."/>
            <person name="Merkel A."/>
            <person name="Alain K."/>
            <person name="Jebbar M."/>
            <person name="Slobodkin A."/>
        </authorList>
    </citation>
    <scope>NUCLEOTIDE SEQUENCE [LARGE SCALE GENOMIC DNA]</scope>
    <source>
        <strain evidence="2 3">ST65</strain>
    </source>
</reference>
<dbReference type="RefSeq" id="WP_166032287.1">
    <property type="nucleotide sequence ID" value="NZ_CP048877.1"/>
</dbReference>
<keyword evidence="2" id="KW-0808">Transferase</keyword>
<feature type="domain" description="Aminoglycoside phosphotransferase" evidence="1">
    <location>
        <begin position="27"/>
        <end position="259"/>
    </location>
</feature>
<proteinExistence type="predicted"/>
<dbReference type="KEGG" id="tav:G4V39_07225"/>
<dbReference type="Proteomes" id="UP000502179">
    <property type="component" value="Chromosome"/>
</dbReference>